<keyword evidence="2" id="KW-0479">Metal-binding</keyword>
<dbReference type="InterPro" id="IPR013083">
    <property type="entry name" value="Znf_RING/FYVE/PHD"/>
</dbReference>
<dbReference type="GO" id="GO:0008270">
    <property type="term" value="F:zinc ion binding"/>
    <property type="evidence" value="ECO:0007669"/>
    <property type="project" value="UniProtKB-KW"/>
</dbReference>
<dbReference type="GO" id="GO:0016787">
    <property type="term" value="F:hydrolase activity"/>
    <property type="evidence" value="ECO:0007669"/>
    <property type="project" value="UniProtKB-KW"/>
</dbReference>
<keyword evidence="5" id="KW-0378">Hydrolase</keyword>
<evidence type="ECO:0000256" key="2">
    <source>
        <dbReference type="ARBA" id="ARBA00022723"/>
    </source>
</evidence>
<dbReference type="SMART" id="SM00490">
    <property type="entry name" value="HELICc"/>
    <property type="match status" value="1"/>
</dbReference>
<protein>
    <recommendedName>
        <fullName evidence="17">ATP-dependent helicase</fullName>
    </recommendedName>
</protein>
<dbReference type="InterPro" id="IPR038718">
    <property type="entry name" value="SNF2-like_sf"/>
</dbReference>
<dbReference type="eggNOG" id="KOG1001">
    <property type="taxonomic scope" value="Eukaryota"/>
</dbReference>
<keyword evidence="7" id="KW-0862">Zinc</keyword>
<dbReference type="InterPro" id="IPR000330">
    <property type="entry name" value="SNF2_N"/>
</dbReference>
<evidence type="ECO:0000259" key="14">
    <source>
        <dbReference type="PROSITE" id="PS51194"/>
    </source>
</evidence>
<evidence type="ECO:0000259" key="12">
    <source>
        <dbReference type="PROSITE" id="PS50089"/>
    </source>
</evidence>
<dbReference type="PANTHER" id="PTHR45626">
    <property type="entry name" value="TRANSCRIPTION TERMINATION FACTOR 2-RELATED"/>
    <property type="match status" value="1"/>
</dbReference>
<dbReference type="InterPro" id="IPR001650">
    <property type="entry name" value="Helicase_C-like"/>
</dbReference>
<evidence type="ECO:0000259" key="13">
    <source>
        <dbReference type="PROSITE" id="PS51192"/>
    </source>
</evidence>
<dbReference type="SUPFAM" id="SSF52540">
    <property type="entry name" value="P-loop containing nucleoside triphosphate hydrolases"/>
    <property type="match status" value="2"/>
</dbReference>
<organism evidence="15 16">
    <name type="scientific">Candida maltosa (strain Xu316)</name>
    <name type="common">Yeast</name>
    <dbReference type="NCBI Taxonomy" id="1245528"/>
    <lineage>
        <taxon>Eukaryota</taxon>
        <taxon>Fungi</taxon>
        <taxon>Dikarya</taxon>
        <taxon>Ascomycota</taxon>
        <taxon>Saccharomycotina</taxon>
        <taxon>Pichiomycetes</taxon>
        <taxon>Debaryomycetaceae</taxon>
        <taxon>Candida/Lodderomyces clade</taxon>
        <taxon>Candida</taxon>
    </lineage>
</organism>
<dbReference type="Pfam" id="PF13445">
    <property type="entry name" value="zf-RING_UBOX"/>
    <property type="match status" value="1"/>
</dbReference>
<dbReference type="Gene3D" id="3.40.50.10810">
    <property type="entry name" value="Tandem AAA-ATPase domain"/>
    <property type="match status" value="1"/>
</dbReference>
<evidence type="ECO:0000256" key="11">
    <source>
        <dbReference type="SAM" id="MobiDB-lite"/>
    </source>
</evidence>
<feature type="compositionally biased region" description="Acidic residues" evidence="11">
    <location>
        <begin position="210"/>
        <end position="219"/>
    </location>
</feature>
<evidence type="ECO:0000313" key="15">
    <source>
        <dbReference type="EMBL" id="EMG47522.1"/>
    </source>
</evidence>
<dbReference type="GO" id="GO:0004386">
    <property type="term" value="F:helicase activity"/>
    <property type="evidence" value="ECO:0007669"/>
    <property type="project" value="UniProtKB-KW"/>
</dbReference>
<dbReference type="PROSITE" id="PS51192">
    <property type="entry name" value="HELICASE_ATP_BIND_1"/>
    <property type="match status" value="1"/>
</dbReference>
<evidence type="ECO:0000256" key="7">
    <source>
        <dbReference type="ARBA" id="ARBA00022833"/>
    </source>
</evidence>
<dbReference type="InterPro" id="IPR001841">
    <property type="entry name" value="Znf_RING"/>
</dbReference>
<evidence type="ECO:0000256" key="8">
    <source>
        <dbReference type="ARBA" id="ARBA00022840"/>
    </source>
</evidence>
<dbReference type="SMART" id="SM00487">
    <property type="entry name" value="DEXDc"/>
    <property type="match status" value="1"/>
</dbReference>
<keyword evidence="6" id="KW-0347">Helicase</keyword>
<evidence type="ECO:0008006" key="17">
    <source>
        <dbReference type="Google" id="ProtNLM"/>
    </source>
</evidence>
<dbReference type="InterPro" id="IPR027370">
    <property type="entry name" value="Znf-RING_euk"/>
</dbReference>
<dbReference type="HOGENOM" id="CLU_000315_2_0_1"/>
<evidence type="ECO:0000256" key="9">
    <source>
        <dbReference type="PROSITE-ProRule" id="PRU00175"/>
    </source>
</evidence>
<evidence type="ECO:0000256" key="4">
    <source>
        <dbReference type="ARBA" id="ARBA00022771"/>
    </source>
</evidence>
<feature type="compositionally biased region" description="Polar residues" evidence="11">
    <location>
        <begin position="176"/>
        <end position="205"/>
    </location>
</feature>
<keyword evidence="4 9" id="KW-0863">Zinc-finger</keyword>
<evidence type="ECO:0000256" key="1">
    <source>
        <dbReference type="ARBA" id="ARBA00007025"/>
    </source>
</evidence>
<evidence type="ECO:0000256" key="3">
    <source>
        <dbReference type="ARBA" id="ARBA00022741"/>
    </source>
</evidence>
<sequence>MSQSPNNESATLIQQVANTNTNNQENIDMTSYQTTPEEVILLSKNNETQEPPVKKPRLESILGKPIRRSFLKQDPVNASNSIPFQQTSNVNPKVEIITLSDDDDDDEISSSKNNNHDDDDDDDDLEILDNNAASGIHWKHSSFEDDGGAIGQSIPVKNETRSNDQPTISILDPNIQLPSQFMSHPETHSNSKLPGTFPESNPPNRNNNNNDDDDDDDDDFQIIDSRVLPSSTDQVQPPLFNVPAPVPHVTTSAEADEIKRQELKNQEEKCKKDLDLWVREKTRAVNEVAVAKAYYDRYDLNIKKLTRALQIAIATGNHSEADKIRQNIKSQMELLKNPKSKINKGQQVVMKIEEAIRLAQSKLVSIVAKIRSFGHAANATMNPYEAQIFNESHGRSSLVSAPDESDLKELLDNIRPDEELQEGLENTPPELSVTLLKHQRMGLTWMKRMEASRSKGGILADDMGLGKTIQTLALMMSNKSTDEDCKTNVIIAPVSLLRQWGAEIESKTKSNIEINIGLYHGDHKKKLKTFQLMNKYDVILVSYTTLSVEWKKHFAEELADNADERGFMPNAKSGGKKYVSPFFAKEAKFYRIILDEAQQIKNKRSLTSKSVTYLKAIYRFCLTGTPMQNSIEELYPIIRFLKIQPYCVEEKFRADIIMPIKSKSDLYDEHDMQASMRKLRAVLSATLLRRTKDSLIDGEPILNLPAKHVASDYVPLENEELEYYRGIETGVQKVAKKMMAETIRGSGVLTLLLRLRQACLHSYLVQIGQEKARIKRDEEDWGKFNVSWERMLNNVSNIKETPKQQVLKLSENNESLIQSDEDTITCPVCLDAIDFETPLLIFGECGHIICKACCNRFFESSEVSDDDDRSNNRTGECLDCKKTIKEQNMMEYIIFQKVHVDKLSIPEVAKFCREHYQSKVKSNQAWIREFIIRDEGFEPSAKIQRCIEIIQDIFDRNPGEKIIVFSQFTTLFDLIRLVLANQKIPFLRYDGTMNVEQKNTVIKEFYRSDTNVLLLSLRSGNAGLTLTCANHVIIMDPFWNPYVEEQAMGRAHRIGQDREVHVHRVLIEGTVESRIMELQEEKKKLISNALNERELKSISQLDRRELGFLFGLNSLRENGNTN</sequence>
<accession>M3HJI6</accession>
<dbReference type="PANTHER" id="PTHR45626:SF16">
    <property type="entry name" value="ATP-DEPENDENT HELICASE ULS1"/>
    <property type="match status" value="1"/>
</dbReference>
<keyword evidence="16" id="KW-1185">Reference proteome</keyword>
<name>M3HJI6_CANMX</name>
<comment type="similarity">
    <text evidence="1">Belongs to the SNF2/RAD54 helicase family.</text>
</comment>
<dbReference type="GO" id="GO:0000724">
    <property type="term" value="P:double-strand break repair via homologous recombination"/>
    <property type="evidence" value="ECO:0007669"/>
    <property type="project" value="TreeGrafter"/>
</dbReference>
<proteinExistence type="inferred from homology"/>
<feature type="domain" description="Helicase ATP-binding" evidence="13">
    <location>
        <begin position="448"/>
        <end position="644"/>
    </location>
</feature>
<evidence type="ECO:0000256" key="6">
    <source>
        <dbReference type="ARBA" id="ARBA00022806"/>
    </source>
</evidence>
<dbReference type="EMBL" id="AOGT01001526">
    <property type="protein sequence ID" value="EMG47522.1"/>
    <property type="molecule type" value="Genomic_DNA"/>
</dbReference>
<dbReference type="STRING" id="1245528.M3HJI6"/>
<feature type="compositionally biased region" description="Acidic residues" evidence="11">
    <location>
        <begin position="117"/>
        <end position="127"/>
    </location>
</feature>
<dbReference type="InterPro" id="IPR050628">
    <property type="entry name" value="SNF2_RAD54_helicase_TF"/>
</dbReference>
<keyword evidence="3" id="KW-0547">Nucleotide-binding</keyword>
<dbReference type="GO" id="GO:0005634">
    <property type="term" value="C:nucleus"/>
    <property type="evidence" value="ECO:0007669"/>
    <property type="project" value="TreeGrafter"/>
</dbReference>
<dbReference type="InterPro" id="IPR014001">
    <property type="entry name" value="Helicase_ATP-bd"/>
</dbReference>
<reference evidence="15 16" key="1">
    <citation type="submission" date="2013-02" db="EMBL/GenBank/DDBJ databases">
        <title>Genome sequence of Candida maltosa Xu316, a potential industrial strain for xylitol and ethanol production.</title>
        <authorList>
            <person name="Yu J."/>
            <person name="Wang Q."/>
            <person name="Geng X."/>
            <person name="Bao W."/>
            <person name="He P."/>
            <person name="Cai J."/>
        </authorList>
    </citation>
    <scope>NUCLEOTIDE SEQUENCE [LARGE SCALE GENOMIC DNA]</scope>
    <source>
        <strain evidence="16">Xu316</strain>
    </source>
</reference>
<evidence type="ECO:0000313" key="16">
    <source>
        <dbReference type="Proteomes" id="UP000011777"/>
    </source>
</evidence>
<dbReference type="Gene3D" id="3.30.40.10">
    <property type="entry name" value="Zinc/RING finger domain, C3HC4 (zinc finger)"/>
    <property type="match status" value="1"/>
</dbReference>
<dbReference type="GO" id="GO:0005737">
    <property type="term" value="C:cytoplasm"/>
    <property type="evidence" value="ECO:0007669"/>
    <property type="project" value="TreeGrafter"/>
</dbReference>
<feature type="domain" description="RING-type" evidence="12">
    <location>
        <begin position="826"/>
        <end position="881"/>
    </location>
</feature>
<keyword evidence="8" id="KW-0067">ATP-binding</keyword>
<evidence type="ECO:0000256" key="10">
    <source>
        <dbReference type="SAM" id="Coils"/>
    </source>
</evidence>
<dbReference type="Pfam" id="PF00271">
    <property type="entry name" value="Helicase_C"/>
    <property type="match status" value="1"/>
</dbReference>
<feature type="domain" description="Helicase C-terminal" evidence="14">
    <location>
        <begin position="942"/>
        <end position="1098"/>
    </location>
</feature>
<dbReference type="InterPro" id="IPR049730">
    <property type="entry name" value="SNF2/RAD54-like_C"/>
</dbReference>
<dbReference type="InterPro" id="IPR027417">
    <property type="entry name" value="P-loop_NTPase"/>
</dbReference>
<dbReference type="SMART" id="SM00184">
    <property type="entry name" value="RING"/>
    <property type="match status" value="1"/>
</dbReference>
<dbReference type="Proteomes" id="UP000011777">
    <property type="component" value="Unassembled WGS sequence"/>
</dbReference>
<dbReference type="OrthoDB" id="423559at2759"/>
<gene>
    <name evidence="15" type="ORF">G210_2121</name>
</gene>
<dbReference type="GO" id="GO:0008094">
    <property type="term" value="F:ATP-dependent activity, acting on DNA"/>
    <property type="evidence" value="ECO:0007669"/>
    <property type="project" value="TreeGrafter"/>
</dbReference>
<dbReference type="OMA" id="FGECGHI"/>
<dbReference type="GO" id="GO:0005524">
    <property type="term" value="F:ATP binding"/>
    <property type="evidence" value="ECO:0007669"/>
    <property type="project" value="UniProtKB-KW"/>
</dbReference>
<dbReference type="PROSITE" id="PS51194">
    <property type="entry name" value="HELICASE_CTER"/>
    <property type="match status" value="1"/>
</dbReference>
<comment type="caution">
    <text evidence="15">The sequence shown here is derived from an EMBL/GenBank/DDBJ whole genome shotgun (WGS) entry which is preliminary data.</text>
</comment>
<keyword evidence="10" id="KW-0175">Coiled coil</keyword>
<dbReference type="CDD" id="cd18793">
    <property type="entry name" value="SF2_C_SNF"/>
    <property type="match status" value="1"/>
</dbReference>
<dbReference type="CDD" id="cd18008">
    <property type="entry name" value="DEXDc_SHPRH-like"/>
    <property type="match status" value="1"/>
</dbReference>
<dbReference type="AlphaFoldDB" id="M3HJI6"/>
<dbReference type="Gene3D" id="3.40.50.300">
    <property type="entry name" value="P-loop containing nucleotide triphosphate hydrolases"/>
    <property type="match status" value="1"/>
</dbReference>
<dbReference type="PROSITE" id="PS50089">
    <property type="entry name" value="ZF_RING_2"/>
    <property type="match status" value="1"/>
</dbReference>
<dbReference type="Pfam" id="PF00176">
    <property type="entry name" value="SNF2-rel_dom"/>
    <property type="match status" value="1"/>
</dbReference>
<feature type="coiled-coil region" evidence="10">
    <location>
        <begin position="253"/>
        <end position="280"/>
    </location>
</feature>
<dbReference type="SUPFAM" id="SSF57850">
    <property type="entry name" value="RING/U-box"/>
    <property type="match status" value="1"/>
</dbReference>
<feature type="non-terminal residue" evidence="15">
    <location>
        <position position="1"/>
    </location>
</feature>
<evidence type="ECO:0000256" key="5">
    <source>
        <dbReference type="ARBA" id="ARBA00022801"/>
    </source>
</evidence>
<feature type="region of interest" description="Disordered" evidence="11">
    <location>
        <begin position="100"/>
        <end position="219"/>
    </location>
</feature>